<feature type="domain" description="PUM-HD" evidence="5">
    <location>
        <begin position="617"/>
        <end position="971"/>
    </location>
</feature>
<dbReference type="RefSeq" id="XP_018734040.1">
    <property type="nucleotide sequence ID" value="XM_018881447.1"/>
</dbReference>
<feature type="compositionally biased region" description="Polar residues" evidence="4">
    <location>
        <begin position="203"/>
        <end position="220"/>
    </location>
</feature>
<dbReference type="AlphaFoldDB" id="A0A167CDW0"/>
<dbReference type="SMART" id="SM00025">
    <property type="entry name" value="Pumilio"/>
    <property type="match status" value="6"/>
</dbReference>
<dbReference type="SUPFAM" id="SSF48371">
    <property type="entry name" value="ARM repeat"/>
    <property type="match status" value="1"/>
</dbReference>
<feature type="region of interest" description="Disordered" evidence="4">
    <location>
        <begin position="203"/>
        <end position="227"/>
    </location>
</feature>
<feature type="repeat" description="Pumilio" evidence="2">
    <location>
        <begin position="794"/>
        <end position="829"/>
    </location>
</feature>
<dbReference type="Pfam" id="PF00806">
    <property type="entry name" value="PUF"/>
    <property type="match status" value="6"/>
</dbReference>
<feature type="region of interest" description="Disordered" evidence="4">
    <location>
        <begin position="80"/>
        <end position="120"/>
    </location>
</feature>
<name>A0A167CDW0_9ASCO</name>
<accession>A0A167CDW0</accession>
<reference evidence="6 7" key="1">
    <citation type="submission" date="2016-02" db="EMBL/GenBank/DDBJ databases">
        <title>Complete genome sequence and transcriptome regulation of the pentose utilising yeast Sugiyamaella lignohabitans.</title>
        <authorList>
            <person name="Bellasio M."/>
            <person name="Peymann A."/>
            <person name="Valli M."/>
            <person name="Sipitzky M."/>
            <person name="Graf A."/>
            <person name="Sauer M."/>
            <person name="Marx H."/>
            <person name="Mattanovich D."/>
        </authorList>
    </citation>
    <scope>NUCLEOTIDE SEQUENCE [LARGE SCALE GENOMIC DNA]</scope>
    <source>
        <strain evidence="6 7">CBS 10342</strain>
    </source>
</reference>
<dbReference type="GeneID" id="30036509"/>
<feature type="region of interest" description="Disordered" evidence="4">
    <location>
        <begin position="270"/>
        <end position="296"/>
    </location>
</feature>
<keyword evidence="7" id="KW-1185">Reference proteome</keyword>
<feature type="coiled-coil region" evidence="3">
    <location>
        <begin position="411"/>
        <end position="438"/>
    </location>
</feature>
<dbReference type="PROSITE" id="PS50303">
    <property type="entry name" value="PUM_HD"/>
    <property type="match status" value="1"/>
</dbReference>
<dbReference type="KEGG" id="slb:AWJ20_4383"/>
<feature type="repeat" description="Pumilio" evidence="2">
    <location>
        <begin position="681"/>
        <end position="716"/>
    </location>
</feature>
<evidence type="ECO:0000259" key="5">
    <source>
        <dbReference type="PROSITE" id="PS50303"/>
    </source>
</evidence>
<evidence type="ECO:0000256" key="4">
    <source>
        <dbReference type="SAM" id="MobiDB-lite"/>
    </source>
</evidence>
<dbReference type="InterPro" id="IPR001313">
    <property type="entry name" value="Pumilio_RNA-bd_rpt"/>
</dbReference>
<protein>
    <submittedName>
        <fullName evidence="6">mRNA-binding protein PUF3</fullName>
    </submittedName>
</protein>
<dbReference type="InterPro" id="IPR011989">
    <property type="entry name" value="ARM-like"/>
</dbReference>
<evidence type="ECO:0000256" key="2">
    <source>
        <dbReference type="PROSITE-ProRule" id="PRU00317"/>
    </source>
</evidence>
<dbReference type="InterPro" id="IPR033133">
    <property type="entry name" value="PUM-HD"/>
</dbReference>
<dbReference type="PROSITE" id="PS50302">
    <property type="entry name" value="PUM"/>
    <property type="match status" value="4"/>
</dbReference>
<dbReference type="GO" id="GO:0003730">
    <property type="term" value="F:mRNA 3'-UTR binding"/>
    <property type="evidence" value="ECO:0007669"/>
    <property type="project" value="TreeGrafter"/>
</dbReference>
<dbReference type="Proteomes" id="UP000189580">
    <property type="component" value="Chromosome c"/>
</dbReference>
<feature type="repeat" description="Pumilio" evidence="2">
    <location>
        <begin position="830"/>
        <end position="865"/>
    </location>
</feature>
<evidence type="ECO:0000256" key="3">
    <source>
        <dbReference type="SAM" id="Coils"/>
    </source>
</evidence>
<evidence type="ECO:0000256" key="1">
    <source>
        <dbReference type="ARBA" id="ARBA00022737"/>
    </source>
</evidence>
<gene>
    <name evidence="6" type="primary">PUF3</name>
    <name evidence="6" type="ORF">AWJ20_4383</name>
</gene>
<evidence type="ECO:0000313" key="6">
    <source>
        <dbReference type="EMBL" id="ANB11563.1"/>
    </source>
</evidence>
<dbReference type="PANTHER" id="PTHR12537:SF48">
    <property type="entry name" value="MEIOTIC COILED-COIL PROTEIN 2"/>
    <property type="match status" value="1"/>
</dbReference>
<sequence length="971" mass="105436">MDLGQHRSLSPSPALSQTSFKHHLLSNHFAESIVNGLYDTDSNSLDKSATSSQPDLVADSTLIADPKLALLSYDDDNSALSPASSVDSGNSKSIHATVPSISQTARADSSASASKTQGVTPYSTSFWGSITCLYPSVTGQNSFTSQSSISSILLPKEKEFNHLSSESRTSTNALSGMDEALAHSPASSYASISSSKSQADNGFQNYITNSIPNSNQTNNCPVGPMSQPLSIGATPRTSDPGKEDNMAIISPRLKSTALLSSSDQGSVFGFPGRAVPSRPRAGTFGTAGNSDDRDNGINSIGSILNGPGMASISHRESLFQSNNPILGKSQKEAEVLAAVAAPKISSASATSTSAVNPSVQLQGWLPHGLYQTSLLQPVSNMLDSTNMGGPTINQSSKAAPNHINGNAFDELQRVQFELSLANMEVERLRNELSQLQIAESSKAYQAQDGISGTGILNNDNLRVPFDINRPMTTRSPAPPLFAGSQVPLNCPTPGPLLVPTPGQAPPTWYNPPMDRQVLRNTNADSGQTTDSRTNFNFNLQMGQTAVLSPNLSADSNNPHLLYYPPTTSPIATSPLLTNPYEDYLYNQYEPQQSNKMVPPGVVDSASAAVAAGLIESTDTFYPINFQNEPLNYRKLLERSVGCDWKLIIDRIIMDNDQQASIFLQQKLKSATKVHKAAIISAIIDQAYLLMVNRFGNFLIQRCFEYGSPEEIAGITRSMHGHVVMLAMDPFGCHVIQKTLDCVDRDTKLLIIDEMLTNVKETMVHHYACHVWQKLFELRWNGSIPPRFMQQVNSELTGSWVEVALGETGSLVVQNIFENCAPEDKKPCIDEIVNNLDTVIRGQWGNWVIQHMVEHASEPYRQTVIDLIVDSAAIYSVDQFASKTVEKMLKMGDKEIIQAFLNKVIQKHPDRPRIPLIDSMVNGILLWIGNASVPGSASKARLAILASSVVYQAFFPILLTLSELFLTLFSCF</sequence>
<keyword evidence="3" id="KW-0175">Coiled coil</keyword>
<dbReference type="GO" id="GO:0005737">
    <property type="term" value="C:cytoplasm"/>
    <property type="evidence" value="ECO:0007669"/>
    <property type="project" value="TreeGrafter"/>
</dbReference>
<feature type="repeat" description="Pumilio" evidence="2">
    <location>
        <begin position="717"/>
        <end position="752"/>
    </location>
</feature>
<evidence type="ECO:0000313" key="7">
    <source>
        <dbReference type="Proteomes" id="UP000189580"/>
    </source>
</evidence>
<dbReference type="GO" id="GO:0010608">
    <property type="term" value="P:post-transcriptional regulation of gene expression"/>
    <property type="evidence" value="ECO:0007669"/>
    <property type="project" value="TreeGrafter"/>
</dbReference>
<dbReference type="InterPro" id="IPR016024">
    <property type="entry name" value="ARM-type_fold"/>
</dbReference>
<keyword evidence="1" id="KW-0677">Repeat</keyword>
<dbReference type="OrthoDB" id="668540at2759"/>
<dbReference type="GO" id="GO:0010629">
    <property type="term" value="P:negative regulation of gene expression"/>
    <property type="evidence" value="ECO:0007669"/>
    <property type="project" value="UniProtKB-ARBA"/>
</dbReference>
<dbReference type="Gene3D" id="1.25.10.10">
    <property type="entry name" value="Leucine-rich Repeat Variant"/>
    <property type="match status" value="1"/>
</dbReference>
<dbReference type="EMBL" id="CP014500">
    <property type="protein sequence ID" value="ANB11563.1"/>
    <property type="molecule type" value="Genomic_DNA"/>
</dbReference>
<proteinExistence type="predicted"/>
<dbReference type="PANTHER" id="PTHR12537">
    <property type="entry name" value="RNA BINDING PROTEIN PUMILIO-RELATED"/>
    <property type="match status" value="1"/>
</dbReference>
<organism evidence="6 7">
    <name type="scientific">Sugiyamaella lignohabitans</name>
    <dbReference type="NCBI Taxonomy" id="796027"/>
    <lineage>
        <taxon>Eukaryota</taxon>
        <taxon>Fungi</taxon>
        <taxon>Dikarya</taxon>
        <taxon>Ascomycota</taxon>
        <taxon>Saccharomycotina</taxon>
        <taxon>Dipodascomycetes</taxon>
        <taxon>Dipodascales</taxon>
        <taxon>Trichomonascaceae</taxon>
        <taxon>Sugiyamaella</taxon>
    </lineage>
</organism>